<feature type="transmembrane region" description="Helical" evidence="2">
    <location>
        <begin position="52"/>
        <end position="72"/>
    </location>
</feature>
<name>A0A1Y2LV66_EPING</name>
<keyword evidence="2" id="KW-0472">Membrane</keyword>
<evidence type="ECO:0000313" key="3">
    <source>
        <dbReference type="EMBL" id="OSS47743.1"/>
    </source>
</evidence>
<keyword evidence="2" id="KW-1133">Transmembrane helix</keyword>
<evidence type="ECO:0000256" key="1">
    <source>
        <dbReference type="SAM" id="MobiDB-lite"/>
    </source>
</evidence>
<dbReference type="EMBL" id="KZ107847">
    <property type="protein sequence ID" value="OSS47743.1"/>
    <property type="molecule type" value="Genomic_DNA"/>
</dbReference>
<dbReference type="Proteomes" id="UP000193240">
    <property type="component" value="Unassembled WGS sequence"/>
</dbReference>
<gene>
    <name evidence="3" type="ORF">B5807_06587</name>
</gene>
<dbReference type="InParanoid" id="A0A1Y2LV66"/>
<proteinExistence type="predicted"/>
<dbReference type="AlphaFoldDB" id="A0A1Y2LV66"/>
<organism evidence="3 4">
    <name type="scientific">Epicoccum nigrum</name>
    <name type="common">Soil fungus</name>
    <name type="synonym">Epicoccum purpurascens</name>
    <dbReference type="NCBI Taxonomy" id="105696"/>
    <lineage>
        <taxon>Eukaryota</taxon>
        <taxon>Fungi</taxon>
        <taxon>Dikarya</taxon>
        <taxon>Ascomycota</taxon>
        <taxon>Pezizomycotina</taxon>
        <taxon>Dothideomycetes</taxon>
        <taxon>Pleosporomycetidae</taxon>
        <taxon>Pleosporales</taxon>
        <taxon>Pleosporineae</taxon>
        <taxon>Didymellaceae</taxon>
        <taxon>Epicoccum</taxon>
    </lineage>
</organism>
<accession>A0A1Y2LV66</accession>
<sequence>MYLPLFCWTLPIYREPLWVETLISDFLGWTRYEISQIVNQSDVLMRVLNHPYWRFVDLFPIFIVISIVFFIIEFWQRRRDQAAEETVFELPGDAPEMRPETLSSTSRATAVDTTLRSGTPGTFVFPGPQTTFTDSSSSSGSSSYFGSPSSSSSRNFSLLKNTAPVFYFTLHKGMLLVADGTPANKVAEQDDDEYGIATSYDPPTRSWGNVRWRKNVAK</sequence>
<reference evidence="3 4" key="1">
    <citation type="journal article" date="2017" name="Genome Announc.">
        <title>Genome sequence of the saprophytic ascomycete Epicoccum nigrum ICMP 19927 strain isolated from New Zealand.</title>
        <authorList>
            <person name="Fokin M."/>
            <person name="Fleetwood D."/>
            <person name="Weir B.S."/>
            <person name="Villas-Boas S.G."/>
        </authorList>
    </citation>
    <scope>NUCLEOTIDE SEQUENCE [LARGE SCALE GENOMIC DNA]</scope>
    <source>
        <strain evidence="3 4">ICMP 19927</strain>
    </source>
</reference>
<protein>
    <submittedName>
        <fullName evidence="3">Uncharacterized protein</fullName>
    </submittedName>
</protein>
<feature type="region of interest" description="Disordered" evidence="1">
    <location>
        <begin position="126"/>
        <end position="154"/>
    </location>
</feature>
<keyword evidence="2" id="KW-0812">Transmembrane</keyword>
<evidence type="ECO:0000313" key="4">
    <source>
        <dbReference type="Proteomes" id="UP000193240"/>
    </source>
</evidence>
<feature type="compositionally biased region" description="Low complexity" evidence="1">
    <location>
        <begin position="135"/>
        <end position="153"/>
    </location>
</feature>
<keyword evidence="4" id="KW-1185">Reference proteome</keyword>
<evidence type="ECO:0000256" key="2">
    <source>
        <dbReference type="SAM" id="Phobius"/>
    </source>
</evidence>